<dbReference type="SMART" id="SM00833">
    <property type="entry name" value="CobW_C"/>
    <property type="match status" value="1"/>
</dbReference>
<organism evidence="7 8">
    <name type="scientific">Crocosphaera watsonii WH 0003</name>
    <dbReference type="NCBI Taxonomy" id="423471"/>
    <lineage>
        <taxon>Bacteria</taxon>
        <taxon>Bacillati</taxon>
        <taxon>Cyanobacteriota</taxon>
        <taxon>Cyanophyceae</taxon>
        <taxon>Oscillatoriophycideae</taxon>
        <taxon>Chroococcales</taxon>
        <taxon>Aphanothecaceae</taxon>
        <taxon>Crocosphaera</taxon>
    </lineage>
</organism>
<evidence type="ECO:0000259" key="6">
    <source>
        <dbReference type="SMART" id="SM00833"/>
    </source>
</evidence>
<dbReference type="InterPro" id="IPR027417">
    <property type="entry name" value="P-loop_NTPase"/>
</dbReference>
<evidence type="ECO:0000256" key="1">
    <source>
        <dbReference type="ARBA" id="ARBA00022741"/>
    </source>
</evidence>
<dbReference type="Pfam" id="PF02492">
    <property type="entry name" value="cobW"/>
    <property type="match status" value="1"/>
</dbReference>
<dbReference type="SUPFAM" id="SSF52540">
    <property type="entry name" value="P-loop containing nucleoside triphosphate hydrolases"/>
    <property type="match status" value="1"/>
</dbReference>
<dbReference type="InterPro" id="IPR051316">
    <property type="entry name" value="Zinc-reg_GTPase_activator"/>
</dbReference>
<dbReference type="PANTHER" id="PTHR13748">
    <property type="entry name" value="COBW-RELATED"/>
    <property type="match status" value="1"/>
</dbReference>
<keyword evidence="1" id="KW-0547">Nucleotide-binding</keyword>
<dbReference type="InterPro" id="IPR036627">
    <property type="entry name" value="CobW-likC_sf"/>
</dbReference>
<gene>
    <name evidence="7" type="ORF">CWATWH0003_2210</name>
</gene>
<dbReference type="Gene3D" id="3.40.50.300">
    <property type="entry name" value="P-loop containing nucleotide triphosphate hydrolases"/>
    <property type="match status" value="1"/>
</dbReference>
<comment type="caution">
    <text evidence="7">The sequence shown here is derived from an EMBL/GenBank/DDBJ whole genome shotgun (WGS) entry which is preliminary data.</text>
</comment>
<dbReference type="PANTHER" id="PTHR13748:SF59">
    <property type="entry name" value="COBW C-TERMINAL DOMAIN-CONTAINING PROTEIN"/>
    <property type="match status" value="1"/>
</dbReference>
<dbReference type="GeneID" id="88765919"/>
<evidence type="ECO:0000256" key="5">
    <source>
        <dbReference type="ARBA" id="ARBA00049117"/>
    </source>
</evidence>
<dbReference type="EMBL" id="AESD01000334">
    <property type="protein sequence ID" value="EHJ13101.1"/>
    <property type="molecule type" value="Genomic_DNA"/>
</dbReference>
<dbReference type="CDD" id="cd03112">
    <property type="entry name" value="CobW-like"/>
    <property type="match status" value="1"/>
</dbReference>
<dbReference type="InterPro" id="IPR011629">
    <property type="entry name" value="CobW-like_C"/>
</dbReference>
<dbReference type="Pfam" id="PF07683">
    <property type="entry name" value="CobW_C"/>
    <property type="match status" value="1"/>
</dbReference>
<accession>G5J3Y7</accession>
<keyword evidence="2" id="KW-0378">Hydrolase</keyword>
<dbReference type="Gene3D" id="3.30.1220.10">
    <property type="entry name" value="CobW-like, C-terminal domain"/>
    <property type="match status" value="1"/>
</dbReference>
<comment type="similarity">
    <text evidence="4">Belongs to the SIMIBI class G3E GTPase family. ZNG1 subfamily.</text>
</comment>
<sequence length="347" mass="39504">MTPLNFNLSDALPSLPKSGMPVTIITGFLGSGKTTLLNQILQNKDNLKIAVLVNEFGDINIDEQLLISVESDMIELDNGCICCTINDGFVNTVYQVLEREEKIDYLVIETTGLADPFPIIMTFLSTELNFLTRLDAIITVVDAADFDAKHFDSDAALRQIRYADMIILNKIDLATEDKINELKAFVKDIKPGFRILESEYSRVPLPLILDIGLTQTDTYKADIPEFRRNKSAFNNHLESDGFSFVSFKSDYPFELEKFEHFLSQQLPSHVFRAKGILWFQESPARHIFQLSGPRYDLQDDDWKTHPKNELVFIGRDLDESLIKQQLNECLVKPDIPHQFSLLSVFST</sequence>
<protein>
    <submittedName>
        <fullName evidence="7">GTPases (G3E family)</fullName>
    </submittedName>
</protein>
<evidence type="ECO:0000313" key="7">
    <source>
        <dbReference type="EMBL" id="EHJ13101.1"/>
    </source>
</evidence>
<dbReference type="AlphaFoldDB" id="G5J3Y7"/>
<dbReference type="Proteomes" id="UP000003477">
    <property type="component" value="Unassembled WGS sequence"/>
</dbReference>
<dbReference type="SUPFAM" id="SSF90002">
    <property type="entry name" value="Hypothetical protein YjiA, C-terminal domain"/>
    <property type="match status" value="1"/>
</dbReference>
<reference evidence="7 8" key="1">
    <citation type="journal article" date="2011" name="Front. Microbiol.">
        <title>Two Strains of Crocosphaera watsonii with Highly Conserved Genomes are Distinguished by Strain-Specific Features.</title>
        <authorList>
            <person name="Bench S.R."/>
            <person name="Ilikchyan I.N."/>
            <person name="Tripp H.J."/>
            <person name="Zehr J.P."/>
        </authorList>
    </citation>
    <scope>NUCLEOTIDE SEQUENCE [LARGE SCALE GENOMIC DNA]</scope>
    <source>
        <strain evidence="7 8">WH 0003</strain>
    </source>
</reference>
<evidence type="ECO:0000256" key="3">
    <source>
        <dbReference type="ARBA" id="ARBA00023186"/>
    </source>
</evidence>
<dbReference type="RefSeq" id="WP_007310488.1">
    <property type="nucleotide sequence ID" value="NZ_AESD01000334.1"/>
</dbReference>
<proteinExistence type="inferred from homology"/>
<evidence type="ECO:0000313" key="8">
    <source>
        <dbReference type="Proteomes" id="UP000003477"/>
    </source>
</evidence>
<name>G5J3Y7_CROWT</name>
<keyword evidence="3" id="KW-0143">Chaperone</keyword>
<dbReference type="InterPro" id="IPR003495">
    <property type="entry name" value="CobW/HypB/UreG_nucleotide-bd"/>
</dbReference>
<evidence type="ECO:0000256" key="4">
    <source>
        <dbReference type="ARBA" id="ARBA00034320"/>
    </source>
</evidence>
<comment type="catalytic activity">
    <reaction evidence="5">
        <text>GTP + H2O = GDP + phosphate + H(+)</text>
        <dbReference type="Rhea" id="RHEA:19669"/>
        <dbReference type="ChEBI" id="CHEBI:15377"/>
        <dbReference type="ChEBI" id="CHEBI:15378"/>
        <dbReference type="ChEBI" id="CHEBI:37565"/>
        <dbReference type="ChEBI" id="CHEBI:43474"/>
        <dbReference type="ChEBI" id="CHEBI:58189"/>
    </reaction>
    <physiologicalReaction direction="left-to-right" evidence="5">
        <dbReference type="Rhea" id="RHEA:19670"/>
    </physiologicalReaction>
</comment>
<dbReference type="GO" id="GO:0000166">
    <property type="term" value="F:nucleotide binding"/>
    <property type="evidence" value="ECO:0007669"/>
    <property type="project" value="UniProtKB-KW"/>
</dbReference>
<feature type="domain" description="CobW C-terminal" evidence="6">
    <location>
        <begin position="242"/>
        <end position="330"/>
    </location>
</feature>
<evidence type="ECO:0000256" key="2">
    <source>
        <dbReference type="ARBA" id="ARBA00022801"/>
    </source>
</evidence>
<dbReference type="PATRIC" id="fig|423471.3.peg.2074"/>
<dbReference type="GO" id="GO:0016787">
    <property type="term" value="F:hydrolase activity"/>
    <property type="evidence" value="ECO:0007669"/>
    <property type="project" value="UniProtKB-KW"/>
</dbReference>